<dbReference type="EMBL" id="ML994673">
    <property type="protein sequence ID" value="KAF2178733.1"/>
    <property type="molecule type" value="Genomic_DNA"/>
</dbReference>
<evidence type="ECO:0000256" key="1">
    <source>
        <dbReference type="SAM" id="MobiDB-lite"/>
    </source>
</evidence>
<name>A0A6A6DIH2_9PEZI</name>
<dbReference type="AlphaFoldDB" id="A0A6A6DIH2"/>
<reference evidence="2" key="1">
    <citation type="journal article" date="2020" name="Stud. Mycol.">
        <title>101 Dothideomycetes genomes: a test case for predicting lifestyles and emergence of pathogens.</title>
        <authorList>
            <person name="Haridas S."/>
            <person name="Albert R."/>
            <person name="Binder M."/>
            <person name="Bloem J."/>
            <person name="Labutti K."/>
            <person name="Salamov A."/>
            <person name="Andreopoulos B."/>
            <person name="Baker S."/>
            <person name="Barry K."/>
            <person name="Bills G."/>
            <person name="Bluhm B."/>
            <person name="Cannon C."/>
            <person name="Castanera R."/>
            <person name="Culley D."/>
            <person name="Daum C."/>
            <person name="Ezra D."/>
            <person name="Gonzalez J."/>
            <person name="Henrissat B."/>
            <person name="Kuo A."/>
            <person name="Liang C."/>
            <person name="Lipzen A."/>
            <person name="Lutzoni F."/>
            <person name="Magnuson J."/>
            <person name="Mondo S."/>
            <person name="Nolan M."/>
            <person name="Ohm R."/>
            <person name="Pangilinan J."/>
            <person name="Park H.-J."/>
            <person name="Ramirez L."/>
            <person name="Alfaro M."/>
            <person name="Sun H."/>
            <person name="Tritt A."/>
            <person name="Yoshinaga Y."/>
            <person name="Zwiers L.-H."/>
            <person name="Turgeon B."/>
            <person name="Goodwin S."/>
            <person name="Spatafora J."/>
            <person name="Crous P."/>
            <person name="Grigoriev I."/>
        </authorList>
    </citation>
    <scope>NUCLEOTIDE SEQUENCE</scope>
    <source>
        <strain evidence="2">CBS 207.26</strain>
    </source>
</reference>
<keyword evidence="3" id="KW-1185">Reference proteome</keyword>
<organism evidence="2 3">
    <name type="scientific">Zopfia rhizophila CBS 207.26</name>
    <dbReference type="NCBI Taxonomy" id="1314779"/>
    <lineage>
        <taxon>Eukaryota</taxon>
        <taxon>Fungi</taxon>
        <taxon>Dikarya</taxon>
        <taxon>Ascomycota</taxon>
        <taxon>Pezizomycotina</taxon>
        <taxon>Dothideomycetes</taxon>
        <taxon>Dothideomycetes incertae sedis</taxon>
        <taxon>Zopfiaceae</taxon>
        <taxon>Zopfia</taxon>
    </lineage>
</organism>
<gene>
    <name evidence="2" type="ORF">K469DRAFT_802581</name>
</gene>
<proteinExistence type="predicted"/>
<sequence>MAQKWVSGRPSLARCKSSINDPQTQNLDVLIQEPPKHWIQRLRFQIPVDEKKRKSTQHLIYDGHPKDAVCPSRKPIPIDCPCETKSWTRNYEIPLGCFIMLALPYTIREWVKAVKDLFEDAQLLDDPEFSDFRPFQVVIEYVDTTNELRRTARERSDHKTRKGEVLPNHLTPLTGEEMESANENIKFGDGPAPDFNPVLHVFDEVLMVVISDNGETQRRRMRGGQGKPGEERRATAGRRADEKRGSG</sequence>
<evidence type="ECO:0000313" key="3">
    <source>
        <dbReference type="Proteomes" id="UP000800200"/>
    </source>
</evidence>
<accession>A0A6A6DIH2</accession>
<evidence type="ECO:0000313" key="2">
    <source>
        <dbReference type="EMBL" id="KAF2178733.1"/>
    </source>
</evidence>
<feature type="region of interest" description="Disordered" evidence="1">
    <location>
        <begin position="215"/>
        <end position="247"/>
    </location>
</feature>
<protein>
    <submittedName>
        <fullName evidence="2">Uncharacterized protein</fullName>
    </submittedName>
</protein>
<feature type="compositionally biased region" description="Basic and acidic residues" evidence="1">
    <location>
        <begin position="228"/>
        <end position="247"/>
    </location>
</feature>
<dbReference type="Proteomes" id="UP000800200">
    <property type="component" value="Unassembled WGS sequence"/>
</dbReference>